<keyword evidence="7 9" id="KW-0378">Hydrolase</keyword>
<dbReference type="Gene3D" id="3.20.20.80">
    <property type="entry name" value="Glycosidases"/>
    <property type="match status" value="1"/>
</dbReference>
<dbReference type="Proteomes" id="UP000001064">
    <property type="component" value="Unassembled WGS sequence"/>
</dbReference>
<feature type="chain" id="PRO_5016196560" description="alpha-L-fucosidase" evidence="9">
    <location>
        <begin position="22"/>
        <end position="440"/>
    </location>
</feature>
<evidence type="ECO:0000256" key="4">
    <source>
        <dbReference type="ARBA" id="ARBA00007951"/>
    </source>
</evidence>
<dbReference type="SMART" id="SM00812">
    <property type="entry name" value="Alpha_L_fucos"/>
    <property type="match status" value="1"/>
</dbReference>
<evidence type="ECO:0000259" key="12">
    <source>
        <dbReference type="Pfam" id="PF16757"/>
    </source>
</evidence>
<comment type="similarity">
    <text evidence="4 9">Belongs to the glycosyl hydrolase 29 family.</text>
</comment>
<dbReference type="PIRSF" id="PIRSF001092">
    <property type="entry name" value="Alpha-L-fucosidase"/>
    <property type="match status" value="1"/>
</dbReference>
<dbReference type="eggNOG" id="KOG3340">
    <property type="taxonomic scope" value="Eukaryota"/>
</dbReference>
<feature type="domain" description="Glycoside hydrolase family 29 N-terminal" evidence="11">
    <location>
        <begin position="20"/>
        <end position="338"/>
    </location>
</feature>
<dbReference type="GO" id="GO:0004560">
    <property type="term" value="F:alpha-L-fucosidase activity"/>
    <property type="evidence" value="ECO:0000318"/>
    <property type="project" value="GO_Central"/>
</dbReference>
<dbReference type="AlphaFoldDB" id="F1A1M6"/>
<dbReference type="InterPro" id="IPR017853">
    <property type="entry name" value="GH"/>
</dbReference>
<dbReference type="SUPFAM" id="SSF51445">
    <property type="entry name" value="(Trans)glycosidases"/>
    <property type="match status" value="1"/>
</dbReference>
<sequence>MDILKIITIVILLIFVNIVNSQYSANWTELNKRPNPAWYDEVKFGIFIHFGIYSVPAFNNGSYAEWYWWNLETGNFAPMFNLRDFDANDWAQTIEKSGAKYVVLTSKHHEGYTLWQSNQSWNWNSVDNGPGIDIVGELTKAVKNLGMHMGLYHSLYEWYNPLYNSDKDSGNPPKKDVYVQQVLMPMLMDLVNTYEPHIIWADGEWEQTSSYWKSTEFLSWLYSDSPVKDQVVVNDRWGSECRGVDGGFFTGNDHWQPGHLVSHKWENCETFDNSYGYNQFQPAKAYSNSTELIREFVETVACGGNFLLDIGPDSEGVIPINEQNNLLDMGFWLQINGEAIYGSSPWRVQNQTESIWFTTNTTNGNVYAFVYEYPETGQIVLKDPQCKSSSVVTLLGFKSSAKITTQLPKNDQPGITLNLPFAAPQDYPPFVYVFKFTGCE</sequence>
<dbReference type="EC" id="3.2.1.51" evidence="5"/>
<dbReference type="InterPro" id="IPR018526">
    <property type="entry name" value="Glyco_hydro_29_CS"/>
</dbReference>
<dbReference type="PANTHER" id="PTHR10030">
    <property type="entry name" value="ALPHA-L-FUCOSIDASE"/>
    <property type="match status" value="1"/>
</dbReference>
<keyword evidence="14" id="KW-1185">Reference proteome</keyword>
<evidence type="ECO:0000313" key="14">
    <source>
        <dbReference type="Proteomes" id="UP000001064"/>
    </source>
</evidence>
<comment type="function">
    <text evidence="3">Alpha-L-fucosidase is responsible for hydrolyzing the alpha-1,6-linked fucose joined to the reducing-end N-acetylglucosamine of the carbohydrate moieties of glycoproteins.</text>
</comment>
<feature type="domain" description="Alpha-L-fucosidase C-terminal" evidence="12">
    <location>
        <begin position="350"/>
        <end position="437"/>
    </location>
</feature>
<feature type="signal peptide" evidence="9">
    <location>
        <begin position="1"/>
        <end position="21"/>
    </location>
</feature>
<evidence type="ECO:0000259" key="11">
    <source>
        <dbReference type="Pfam" id="PF01120"/>
    </source>
</evidence>
<dbReference type="PROSITE" id="PS00385">
    <property type="entry name" value="ALPHA_L_FUCOSIDASE"/>
    <property type="match status" value="1"/>
</dbReference>
<gene>
    <name evidence="13" type="ORF">DICPUDRAFT_58554</name>
</gene>
<dbReference type="EMBL" id="GL871378">
    <property type="protein sequence ID" value="EGC29909.1"/>
    <property type="molecule type" value="Genomic_DNA"/>
</dbReference>
<feature type="site" description="May be important for catalysis" evidence="10">
    <location>
        <position position="268"/>
    </location>
</feature>
<proteinExistence type="inferred from homology"/>
<reference evidence="14" key="1">
    <citation type="journal article" date="2011" name="Genome Biol.">
        <title>Comparative genomics of the social amoebae Dictyostelium discoideum and Dictyostelium purpureum.</title>
        <authorList>
            <consortium name="US DOE Joint Genome Institute (JGI-PGF)"/>
            <person name="Sucgang R."/>
            <person name="Kuo A."/>
            <person name="Tian X."/>
            <person name="Salerno W."/>
            <person name="Parikh A."/>
            <person name="Feasley C.L."/>
            <person name="Dalin E."/>
            <person name="Tu H."/>
            <person name="Huang E."/>
            <person name="Barry K."/>
            <person name="Lindquist E."/>
            <person name="Shapiro H."/>
            <person name="Bruce D."/>
            <person name="Schmutz J."/>
            <person name="Salamov A."/>
            <person name="Fey P."/>
            <person name="Gaudet P."/>
            <person name="Anjard C."/>
            <person name="Babu M.M."/>
            <person name="Basu S."/>
            <person name="Bushmanova Y."/>
            <person name="van der Wel H."/>
            <person name="Katoh-Kurasawa M."/>
            <person name="Dinh C."/>
            <person name="Coutinho P.M."/>
            <person name="Saito T."/>
            <person name="Elias M."/>
            <person name="Schaap P."/>
            <person name="Kay R.R."/>
            <person name="Henrissat B."/>
            <person name="Eichinger L."/>
            <person name="Rivero F."/>
            <person name="Putnam N.H."/>
            <person name="West C.M."/>
            <person name="Loomis W.F."/>
            <person name="Chisholm R.L."/>
            <person name="Shaulsky G."/>
            <person name="Strassmann J.E."/>
            <person name="Queller D.C."/>
            <person name="Kuspa A."/>
            <person name="Grigoriev I.V."/>
        </authorList>
    </citation>
    <scope>NUCLEOTIDE SEQUENCE [LARGE SCALE GENOMIC DNA]</scope>
    <source>
        <strain evidence="14">QSDP1</strain>
    </source>
</reference>
<evidence type="ECO:0000256" key="5">
    <source>
        <dbReference type="ARBA" id="ARBA00012662"/>
    </source>
</evidence>
<dbReference type="VEuPathDB" id="AmoebaDB:DICPUDRAFT_58554"/>
<dbReference type="Pfam" id="PF01120">
    <property type="entry name" value="Alpha_L_fucos"/>
    <property type="match status" value="1"/>
</dbReference>
<dbReference type="PANTHER" id="PTHR10030:SF37">
    <property type="entry name" value="ALPHA-L-FUCOSIDASE-RELATED"/>
    <property type="match status" value="1"/>
</dbReference>
<dbReference type="InParanoid" id="F1A1M6"/>
<evidence type="ECO:0000256" key="1">
    <source>
        <dbReference type="ARBA" id="ARBA00000321"/>
    </source>
</evidence>
<evidence type="ECO:0000256" key="8">
    <source>
        <dbReference type="ARBA" id="ARBA00023295"/>
    </source>
</evidence>
<dbReference type="InterPro" id="IPR057739">
    <property type="entry name" value="Glyco_hydro_29_N"/>
</dbReference>
<dbReference type="OMA" id="WESTDKH"/>
<name>F1A1M6_DICPU</name>
<dbReference type="GO" id="GO:0005764">
    <property type="term" value="C:lysosome"/>
    <property type="evidence" value="ECO:0000318"/>
    <property type="project" value="GO_Central"/>
</dbReference>
<dbReference type="InterPro" id="IPR013780">
    <property type="entry name" value="Glyco_hydro_b"/>
</dbReference>
<dbReference type="FunFam" id="3.20.20.80:FF:000201">
    <property type="entry name" value="Alpha-L-fucosidase"/>
    <property type="match status" value="1"/>
</dbReference>
<dbReference type="Gene3D" id="2.60.40.1180">
    <property type="entry name" value="Golgi alpha-mannosidase II"/>
    <property type="match status" value="1"/>
</dbReference>
<accession>F1A1M6</accession>
<dbReference type="FunFam" id="2.60.40.1180:FF:000051">
    <property type="entry name" value="Alpha-L-fucosidase"/>
    <property type="match status" value="1"/>
</dbReference>
<evidence type="ECO:0000256" key="2">
    <source>
        <dbReference type="ARBA" id="ARBA00000419"/>
    </source>
</evidence>
<dbReference type="InterPro" id="IPR016286">
    <property type="entry name" value="FUC_metazoa-typ"/>
</dbReference>
<dbReference type="FunCoup" id="F1A1M6">
    <property type="interactions" value="10"/>
</dbReference>
<dbReference type="KEGG" id="dpp:DICPUDRAFT_58554"/>
<dbReference type="GeneID" id="10504885"/>
<dbReference type="STRING" id="5786.F1A1M6"/>
<dbReference type="PRINTS" id="PR00741">
    <property type="entry name" value="GLHYDRLASE29"/>
</dbReference>
<evidence type="ECO:0000256" key="9">
    <source>
        <dbReference type="PIRNR" id="PIRNR001092"/>
    </source>
</evidence>
<evidence type="ECO:0000256" key="6">
    <source>
        <dbReference type="ARBA" id="ARBA00022729"/>
    </source>
</evidence>
<organism evidence="13 14">
    <name type="scientific">Dictyostelium purpureum</name>
    <name type="common">Slime mold</name>
    <dbReference type="NCBI Taxonomy" id="5786"/>
    <lineage>
        <taxon>Eukaryota</taxon>
        <taxon>Amoebozoa</taxon>
        <taxon>Evosea</taxon>
        <taxon>Eumycetozoa</taxon>
        <taxon>Dictyostelia</taxon>
        <taxon>Dictyosteliales</taxon>
        <taxon>Dictyosteliaceae</taxon>
        <taxon>Dictyostelium</taxon>
    </lineage>
</organism>
<evidence type="ECO:0000256" key="3">
    <source>
        <dbReference type="ARBA" id="ARBA00004071"/>
    </source>
</evidence>
<dbReference type="Pfam" id="PF16757">
    <property type="entry name" value="Fucosidase_C"/>
    <property type="match status" value="1"/>
</dbReference>
<evidence type="ECO:0000256" key="10">
    <source>
        <dbReference type="PIRSR" id="PIRSR001092-1"/>
    </source>
</evidence>
<dbReference type="OrthoDB" id="6039950at2759"/>
<comment type="catalytic activity">
    <reaction evidence="2">
        <text>a neolactoside IV(2)-alpha-Fuc-nLc4Cer(d18:0) + H2O = a neolactoside nLc4Cer(d18:0) + L-fucose</text>
        <dbReference type="Rhea" id="RHEA:49308"/>
        <dbReference type="ChEBI" id="CHEBI:2181"/>
        <dbReference type="ChEBI" id="CHEBI:15377"/>
        <dbReference type="ChEBI" id="CHEBI:91119"/>
        <dbReference type="ChEBI" id="CHEBI:91121"/>
    </reaction>
    <physiologicalReaction direction="left-to-right" evidence="2">
        <dbReference type="Rhea" id="RHEA:49309"/>
    </physiologicalReaction>
</comment>
<dbReference type="GO" id="GO:0006004">
    <property type="term" value="P:fucose metabolic process"/>
    <property type="evidence" value="ECO:0000318"/>
    <property type="project" value="GO_Central"/>
</dbReference>
<keyword evidence="8 9" id="KW-0326">Glycosidase</keyword>
<dbReference type="GO" id="GO:0016139">
    <property type="term" value="P:glycoside catabolic process"/>
    <property type="evidence" value="ECO:0000318"/>
    <property type="project" value="GO_Central"/>
</dbReference>
<comment type="catalytic activity">
    <reaction evidence="1">
        <text>a neolactoside IV(2)-alpha-Fuc-nLc4Cer(d18:1(4E)) + H2O = a neolactoside nLc4Cer(d18:1(4E)) + L-fucose</text>
        <dbReference type="Rhea" id="RHEA:48224"/>
        <dbReference type="ChEBI" id="CHEBI:2181"/>
        <dbReference type="ChEBI" id="CHEBI:15377"/>
        <dbReference type="ChEBI" id="CHEBI:17006"/>
        <dbReference type="ChEBI" id="CHEBI:28691"/>
    </reaction>
    <physiologicalReaction direction="left-to-right" evidence="1">
        <dbReference type="Rhea" id="RHEA:48225"/>
    </physiologicalReaction>
</comment>
<evidence type="ECO:0000256" key="7">
    <source>
        <dbReference type="ARBA" id="ARBA00022801"/>
    </source>
</evidence>
<protein>
    <recommendedName>
        <fullName evidence="5">alpha-L-fucosidase</fullName>
        <ecNumber evidence="5">3.2.1.51</ecNumber>
    </recommendedName>
</protein>
<keyword evidence="6 9" id="KW-0732">Signal</keyword>
<dbReference type="InterPro" id="IPR031919">
    <property type="entry name" value="Fucosidase_C"/>
</dbReference>
<dbReference type="InterPro" id="IPR000933">
    <property type="entry name" value="Glyco_hydro_29"/>
</dbReference>
<evidence type="ECO:0000313" key="13">
    <source>
        <dbReference type="EMBL" id="EGC29909.1"/>
    </source>
</evidence>
<dbReference type="RefSeq" id="XP_003293570.1">
    <property type="nucleotide sequence ID" value="XM_003293522.1"/>
</dbReference>